<evidence type="ECO:0000313" key="2">
    <source>
        <dbReference type="Proteomes" id="UP000739538"/>
    </source>
</evidence>
<reference evidence="1" key="1">
    <citation type="submission" date="2020-04" db="EMBL/GenBank/DDBJ databases">
        <authorList>
            <person name="Zhang T."/>
        </authorList>
    </citation>
    <scope>NUCLEOTIDE SEQUENCE</scope>
    <source>
        <strain evidence="1">HKST-UBA02</strain>
    </source>
</reference>
<name>A0A956NIK8_UNCEI</name>
<protein>
    <submittedName>
        <fullName evidence="1">Uncharacterized protein</fullName>
    </submittedName>
</protein>
<comment type="caution">
    <text evidence="1">The sequence shown here is derived from an EMBL/GenBank/DDBJ whole genome shotgun (WGS) entry which is preliminary data.</text>
</comment>
<organism evidence="1 2">
    <name type="scientific">Eiseniibacteriota bacterium</name>
    <dbReference type="NCBI Taxonomy" id="2212470"/>
    <lineage>
        <taxon>Bacteria</taxon>
        <taxon>Candidatus Eiseniibacteriota</taxon>
    </lineage>
</organism>
<evidence type="ECO:0000313" key="1">
    <source>
        <dbReference type="EMBL" id="MCA9759241.1"/>
    </source>
</evidence>
<reference evidence="1" key="2">
    <citation type="journal article" date="2021" name="Microbiome">
        <title>Successional dynamics and alternative stable states in a saline activated sludge microbial community over 9 years.</title>
        <authorList>
            <person name="Wang Y."/>
            <person name="Ye J."/>
            <person name="Ju F."/>
            <person name="Liu L."/>
            <person name="Boyd J.A."/>
            <person name="Deng Y."/>
            <person name="Parks D.H."/>
            <person name="Jiang X."/>
            <person name="Yin X."/>
            <person name="Woodcroft B.J."/>
            <person name="Tyson G.W."/>
            <person name="Hugenholtz P."/>
            <person name="Polz M.F."/>
            <person name="Zhang T."/>
        </authorList>
    </citation>
    <scope>NUCLEOTIDE SEQUENCE</scope>
    <source>
        <strain evidence="1">HKST-UBA02</strain>
    </source>
</reference>
<dbReference type="Proteomes" id="UP000739538">
    <property type="component" value="Unassembled WGS sequence"/>
</dbReference>
<dbReference type="AlphaFoldDB" id="A0A956NIK8"/>
<gene>
    <name evidence="1" type="ORF">KDA27_25835</name>
</gene>
<dbReference type="EMBL" id="JAGQHS010000293">
    <property type="protein sequence ID" value="MCA9759241.1"/>
    <property type="molecule type" value="Genomic_DNA"/>
</dbReference>
<accession>A0A956NIK8</accession>
<sequence>MRRKDPNEVRHALARSSWWFCLLGLGAWSLCDSSPCRGSESPFGSPALDRVESELETIDYQFRPRRSHPFPGQQAPNRADDRRLFGLAERFEALRSALSPNWRTRIDLPVVGSSEISLQVRIRGLDEADLVVRWHAEF</sequence>
<proteinExistence type="predicted"/>